<dbReference type="SUPFAM" id="SSF55073">
    <property type="entry name" value="Nucleotide cyclase"/>
    <property type="match status" value="1"/>
</dbReference>
<reference evidence="4" key="2">
    <citation type="submission" date="2020-09" db="EMBL/GenBank/DDBJ databases">
        <authorList>
            <person name="Sun Q."/>
            <person name="Zhou Y."/>
        </authorList>
    </citation>
    <scope>NUCLEOTIDE SEQUENCE</scope>
    <source>
        <strain evidence="4">CGMCC 1.12426</strain>
    </source>
</reference>
<comment type="caution">
    <text evidence="4">The sequence shown here is derived from an EMBL/GenBank/DDBJ whole genome shotgun (WGS) entry which is preliminary data.</text>
</comment>
<feature type="domain" description="HAMP" evidence="3">
    <location>
        <begin position="335"/>
        <end position="389"/>
    </location>
</feature>
<keyword evidence="1" id="KW-0812">Transmembrane</keyword>
<dbReference type="SMART" id="SM00304">
    <property type="entry name" value="HAMP"/>
    <property type="match status" value="1"/>
</dbReference>
<dbReference type="SMART" id="SM00044">
    <property type="entry name" value="CYCc"/>
    <property type="match status" value="1"/>
</dbReference>
<dbReference type="Gene3D" id="3.30.450.20">
    <property type="entry name" value="PAS domain"/>
    <property type="match status" value="1"/>
</dbReference>
<dbReference type="Pfam" id="PF00672">
    <property type="entry name" value="HAMP"/>
    <property type="match status" value="1"/>
</dbReference>
<dbReference type="InterPro" id="IPR001054">
    <property type="entry name" value="A/G_cyclase"/>
</dbReference>
<dbReference type="PANTHER" id="PTHR43081:SF1">
    <property type="entry name" value="ADENYLATE CYCLASE, TERMINAL-DIFFERENTIATION SPECIFIC"/>
    <property type="match status" value="1"/>
</dbReference>
<dbReference type="Gene3D" id="3.30.70.1230">
    <property type="entry name" value="Nucleotide cyclase"/>
    <property type="match status" value="1"/>
</dbReference>
<feature type="domain" description="Guanylate cyclase" evidence="2">
    <location>
        <begin position="415"/>
        <end position="547"/>
    </location>
</feature>
<dbReference type="GO" id="GO:0016020">
    <property type="term" value="C:membrane"/>
    <property type="evidence" value="ECO:0007669"/>
    <property type="project" value="InterPro"/>
</dbReference>
<reference evidence="4" key="1">
    <citation type="journal article" date="2014" name="Int. J. Syst. Evol. Microbiol.">
        <title>Complete genome sequence of Corynebacterium casei LMG S-19264T (=DSM 44701T), isolated from a smear-ripened cheese.</title>
        <authorList>
            <consortium name="US DOE Joint Genome Institute (JGI-PGF)"/>
            <person name="Walter F."/>
            <person name="Albersmeier A."/>
            <person name="Kalinowski J."/>
            <person name="Ruckert C."/>
        </authorList>
    </citation>
    <scope>NUCLEOTIDE SEQUENCE</scope>
    <source>
        <strain evidence="4">CGMCC 1.12426</strain>
    </source>
</reference>
<dbReference type="Proteomes" id="UP000605148">
    <property type="component" value="Unassembled WGS sequence"/>
</dbReference>
<dbReference type="Pfam" id="PF00211">
    <property type="entry name" value="Guanylate_cyc"/>
    <property type="match status" value="1"/>
</dbReference>
<feature type="transmembrane region" description="Helical" evidence="1">
    <location>
        <begin position="312"/>
        <end position="334"/>
    </location>
</feature>
<dbReference type="CDD" id="cd07302">
    <property type="entry name" value="CHD"/>
    <property type="match status" value="1"/>
</dbReference>
<dbReference type="InterPro" id="IPR003660">
    <property type="entry name" value="HAMP_dom"/>
</dbReference>
<sequence>MLRHLHLTPTLTVVIGLLVAATAGLVLAVQAITSDRVAREMGAELVTTGITALRREFTGQLDNIEEQAAFISRAIKTGTVLLEGDEGLGAFTFGSLAGTPQVSLIAIIPAGASAIVIQRGADDGVLVTARVPRDGLPAALGTPDKWEGGREAFWTPVSYRAAMDQSLVTYILPVWKDGTFLGTVAVGVSLDLLSAFTARISGENLKVYLIYDDTHLLAHPDLLKVRPDRSVRAPMVPLDQAPDPFLRAYGSMEILEASHTLPERMTLRVGVSDTGERRLLVTEVTAEEFGALPVTVGSDFPAAYLEHSFDELYQALLMGIAMLGMSLVGAALLAHSIAKPVRRAAESANRVAGLDLEHVAPLPPSPITELDSLARGFNAMVAGLRAFNRYVPKALVEKLLAEGRAEAPPETRRVAVLFTDIAGFTSVCEGATASETANFINDHLALIGGQVRAHGGTIDKYIGDSVMAFWGAPEEIDNPAEQAAHAALAIARALKEDNRARAARGLQPVRLRIGLHVGPLVVGDIGAPERVNYTVIGDTVNIASRLESLGKEIDPGAEVIILCSREVAGELDRDIGIADVGSQQVKGRGQAVDVLRLLP</sequence>
<dbReference type="EMBL" id="BMFA01000006">
    <property type="protein sequence ID" value="GGB50215.1"/>
    <property type="molecule type" value="Genomic_DNA"/>
</dbReference>
<organism evidence="4 5">
    <name type="scientific">Roseibium aquae</name>
    <dbReference type="NCBI Taxonomy" id="1323746"/>
    <lineage>
        <taxon>Bacteria</taxon>
        <taxon>Pseudomonadati</taxon>
        <taxon>Pseudomonadota</taxon>
        <taxon>Alphaproteobacteria</taxon>
        <taxon>Hyphomicrobiales</taxon>
        <taxon>Stappiaceae</taxon>
        <taxon>Roseibium</taxon>
    </lineage>
</organism>
<evidence type="ECO:0008006" key="6">
    <source>
        <dbReference type="Google" id="ProtNLM"/>
    </source>
</evidence>
<accession>A0A916X2G4</accession>
<dbReference type="PANTHER" id="PTHR43081">
    <property type="entry name" value="ADENYLATE CYCLASE, TERMINAL-DIFFERENTIATION SPECIFIC-RELATED"/>
    <property type="match status" value="1"/>
</dbReference>
<dbReference type="RefSeq" id="WP_150496234.1">
    <property type="nucleotide sequence ID" value="NZ_BMFA01000006.1"/>
</dbReference>
<gene>
    <name evidence="4" type="ORF">GCM10011316_22900</name>
</gene>
<dbReference type="GO" id="GO:0009190">
    <property type="term" value="P:cyclic nucleotide biosynthetic process"/>
    <property type="evidence" value="ECO:0007669"/>
    <property type="project" value="InterPro"/>
</dbReference>
<dbReference type="InterPro" id="IPR029787">
    <property type="entry name" value="Nucleotide_cyclase"/>
</dbReference>
<dbReference type="AlphaFoldDB" id="A0A916X2G4"/>
<dbReference type="Gene3D" id="6.10.340.10">
    <property type="match status" value="1"/>
</dbReference>
<evidence type="ECO:0000313" key="5">
    <source>
        <dbReference type="Proteomes" id="UP000605148"/>
    </source>
</evidence>
<evidence type="ECO:0000259" key="2">
    <source>
        <dbReference type="PROSITE" id="PS50125"/>
    </source>
</evidence>
<keyword evidence="5" id="KW-1185">Reference proteome</keyword>
<name>A0A916X2G4_9HYPH</name>
<keyword evidence="1" id="KW-0472">Membrane</keyword>
<protein>
    <recommendedName>
        <fullName evidence="6">Class 3 adenylate cyclase</fullName>
    </recommendedName>
</protein>
<proteinExistence type="predicted"/>
<evidence type="ECO:0000259" key="3">
    <source>
        <dbReference type="PROSITE" id="PS50885"/>
    </source>
</evidence>
<dbReference type="OrthoDB" id="9789782at2"/>
<dbReference type="PROSITE" id="PS50125">
    <property type="entry name" value="GUANYLATE_CYCLASE_2"/>
    <property type="match status" value="1"/>
</dbReference>
<dbReference type="InterPro" id="IPR050697">
    <property type="entry name" value="Adenylyl/Guanylyl_Cyclase_3/4"/>
</dbReference>
<dbReference type="CDD" id="cd06225">
    <property type="entry name" value="HAMP"/>
    <property type="match status" value="1"/>
</dbReference>
<dbReference type="GO" id="GO:0004016">
    <property type="term" value="F:adenylate cyclase activity"/>
    <property type="evidence" value="ECO:0007669"/>
    <property type="project" value="UniProtKB-ARBA"/>
</dbReference>
<evidence type="ECO:0000256" key="1">
    <source>
        <dbReference type="SAM" id="Phobius"/>
    </source>
</evidence>
<dbReference type="GO" id="GO:0035556">
    <property type="term" value="P:intracellular signal transduction"/>
    <property type="evidence" value="ECO:0007669"/>
    <property type="project" value="InterPro"/>
</dbReference>
<evidence type="ECO:0000313" key="4">
    <source>
        <dbReference type="EMBL" id="GGB50215.1"/>
    </source>
</evidence>
<keyword evidence="1" id="KW-1133">Transmembrane helix</keyword>
<dbReference type="PROSITE" id="PS50885">
    <property type="entry name" value="HAMP"/>
    <property type="match status" value="1"/>
</dbReference>